<dbReference type="RefSeq" id="WP_329775728.1">
    <property type="nucleotide sequence ID" value="NZ_JAYDYW010000009.1"/>
</dbReference>
<keyword evidence="1" id="KW-0732">Signal</keyword>
<accession>A0ABU7G5I0</accession>
<feature type="chain" id="PRO_5045648259" description="DUF2147 domain-containing protein" evidence="1">
    <location>
        <begin position="20"/>
        <end position="136"/>
    </location>
</feature>
<dbReference type="EMBL" id="JAYDYW010000009">
    <property type="protein sequence ID" value="MEE1674661.1"/>
    <property type="molecule type" value="Genomic_DNA"/>
</dbReference>
<gene>
    <name evidence="2" type="ORF">SNR37_004104</name>
</gene>
<evidence type="ECO:0000256" key="1">
    <source>
        <dbReference type="SAM" id="SignalP"/>
    </source>
</evidence>
<dbReference type="Proteomes" id="UP001310248">
    <property type="component" value="Unassembled WGS sequence"/>
</dbReference>
<evidence type="ECO:0000313" key="2">
    <source>
        <dbReference type="EMBL" id="MEE1674661.1"/>
    </source>
</evidence>
<feature type="signal peptide" evidence="1">
    <location>
        <begin position="1"/>
        <end position="19"/>
    </location>
</feature>
<organism evidence="2 3">
    <name type="scientific">Agarivorans aestuarii</name>
    <dbReference type="NCBI Taxonomy" id="1563703"/>
    <lineage>
        <taxon>Bacteria</taxon>
        <taxon>Pseudomonadati</taxon>
        <taxon>Pseudomonadota</taxon>
        <taxon>Gammaproteobacteria</taxon>
        <taxon>Alteromonadales</taxon>
        <taxon>Alteromonadaceae</taxon>
        <taxon>Agarivorans</taxon>
    </lineage>
</organism>
<comment type="caution">
    <text evidence="2">The sequence shown here is derived from an EMBL/GenBank/DDBJ whole genome shotgun (WGS) entry which is preliminary data.</text>
</comment>
<protein>
    <recommendedName>
        <fullName evidence="4">DUF2147 domain-containing protein</fullName>
    </recommendedName>
</protein>
<name>A0ABU7G5I0_9ALTE</name>
<sequence length="136" mass="15255">MKLSIFLLPLAFASGLLQAQEAINPNSLLGVWGTSQDQGQSIWGYDHYHADGTVKSWGTFPDSIADFRVDGRYQISGDLGQTICITISRTSHPEILPVGSQWCDQIISINEDEFVYQDPEGEQHLLYRQKVGEAYY</sequence>
<proteinExistence type="predicted"/>
<keyword evidence="3" id="KW-1185">Reference proteome</keyword>
<reference evidence="3" key="1">
    <citation type="submission" date="2023-07" db="EMBL/GenBank/DDBJ databases">
        <title>Draft genome sequence of Agarivorans aestuarii strain ZMCS4, a CAZymes producing bacteria isolated from the marine brown algae Clodostephus spongiosus.</title>
        <authorList>
            <person name="Lorente B."/>
            <person name="Cabral C."/>
            <person name="Frias J."/>
            <person name="Faria J."/>
            <person name="Toubarro D."/>
        </authorList>
    </citation>
    <scope>NUCLEOTIDE SEQUENCE [LARGE SCALE GENOMIC DNA]</scope>
    <source>
        <strain evidence="3">ZMCS4</strain>
    </source>
</reference>
<evidence type="ECO:0000313" key="3">
    <source>
        <dbReference type="Proteomes" id="UP001310248"/>
    </source>
</evidence>
<evidence type="ECO:0008006" key="4">
    <source>
        <dbReference type="Google" id="ProtNLM"/>
    </source>
</evidence>